<keyword evidence="4 8" id="KW-0812">Transmembrane</keyword>
<proteinExistence type="predicted"/>
<organism evidence="9 10">
    <name type="scientific">Rhodococcus pseudokoreensis</name>
    <dbReference type="NCBI Taxonomy" id="2811421"/>
    <lineage>
        <taxon>Bacteria</taxon>
        <taxon>Bacillati</taxon>
        <taxon>Actinomycetota</taxon>
        <taxon>Actinomycetes</taxon>
        <taxon>Mycobacteriales</taxon>
        <taxon>Nocardiaceae</taxon>
        <taxon>Rhodococcus</taxon>
    </lineage>
</organism>
<gene>
    <name evidence="9" type="ORF">JWS13_03765</name>
</gene>
<reference evidence="9 10" key="1">
    <citation type="journal article" date="2021" name="Microbiol. Resour. Announc.">
        <title>Complete Genome Sequences of Two Rhodococcus sp. Strains with Large and Linear Chromosomes, Isolated from Apple Rhizosphere.</title>
        <authorList>
            <person name="Benning S."/>
            <person name="Brugnone N."/>
            <person name="Siani R."/>
            <person name="Kublik S."/>
            <person name="Schloter M."/>
            <person name="Rad V."/>
        </authorList>
    </citation>
    <scope>NUCLEOTIDE SEQUENCE [LARGE SCALE GENOMIC DNA]</scope>
    <source>
        <strain evidence="9 10">R79</strain>
    </source>
</reference>
<evidence type="ECO:0000256" key="6">
    <source>
        <dbReference type="ARBA" id="ARBA00023136"/>
    </source>
</evidence>
<evidence type="ECO:0000256" key="4">
    <source>
        <dbReference type="ARBA" id="ARBA00022692"/>
    </source>
</evidence>
<keyword evidence="5 8" id="KW-1133">Transmembrane helix</keyword>
<protein>
    <submittedName>
        <fullName evidence="9">MFS transporter</fullName>
    </submittedName>
</protein>
<evidence type="ECO:0000313" key="9">
    <source>
        <dbReference type="EMBL" id="QSE87794.1"/>
    </source>
</evidence>
<feature type="transmembrane region" description="Helical" evidence="8">
    <location>
        <begin position="63"/>
        <end position="82"/>
    </location>
</feature>
<evidence type="ECO:0000256" key="5">
    <source>
        <dbReference type="ARBA" id="ARBA00022989"/>
    </source>
</evidence>
<dbReference type="SUPFAM" id="SSF103473">
    <property type="entry name" value="MFS general substrate transporter"/>
    <property type="match status" value="1"/>
</dbReference>
<dbReference type="Gene3D" id="1.20.1250.20">
    <property type="entry name" value="MFS general substrate transporter like domains"/>
    <property type="match status" value="1"/>
</dbReference>
<dbReference type="EMBL" id="CP070616">
    <property type="protein sequence ID" value="QSE87794.1"/>
    <property type="molecule type" value="Genomic_DNA"/>
</dbReference>
<evidence type="ECO:0000313" key="10">
    <source>
        <dbReference type="Proteomes" id="UP000662986"/>
    </source>
</evidence>
<evidence type="ECO:0000256" key="7">
    <source>
        <dbReference type="SAM" id="MobiDB-lite"/>
    </source>
</evidence>
<dbReference type="PANTHER" id="PTHR43045:SF1">
    <property type="entry name" value="SHIKIMATE TRANSPORTER"/>
    <property type="match status" value="1"/>
</dbReference>
<evidence type="ECO:0000256" key="8">
    <source>
        <dbReference type="SAM" id="Phobius"/>
    </source>
</evidence>
<dbReference type="Pfam" id="PF00083">
    <property type="entry name" value="Sugar_tr"/>
    <property type="match status" value="1"/>
</dbReference>
<keyword evidence="3" id="KW-1003">Cell membrane</keyword>
<sequence>MQGFALGGEFGGAVLMTAEHSADNKRGRTTSLTVMGNPAGSAWACCPFSPSPACSPPKQFQAWGWRIPFLLSFGLLIIGYFVRHKVVESPVSRSRSPPPNPPEYRYSNSSGPSLATSYSAR</sequence>
<evidence type="ECO:0000256" key="1">
    <source>
        <dbReference type="ARBA" id="ARBA00004651"/>
    </source>
</evidence>
<accession>A0A974VYD2</accession>
<comment type="subcellular location">
    <subcellularLocation>
        <location evidence="1">Cell membrane</location>
        <topology evidence="1">Multi-pass membrane protein</topology>
    </subcellularLocation>
</comment>
<reference evidence="9 10" key="2">
    <citation type="journal article" date="2022" name="Arch. Microbiol.">
        <title>Rhodococcus pseudokoreensis sp. nov. isolated from the rhizosphere of young M26 apple rootstocks.</title>
        <authorList>
            <person name="Kampfer P."/>
            <person name="Glaeser S.P."/>
            <person name="Blom J."/>
            <person name="Wolf J."/>
            <person name="Benning S."/>
            <person name="Schloter M."/>
            <person name="Neumann-Schaal M."/>
        </authorList>
    </citation>
    <scope>NUCLEOTIDE SEQUENCE [LARGE SCALE GENOMIC DNA]</scope>
    <source>
        <strain evidence="9 10">R79</strain>
    </source>
</reference>
<keyword evidence="2" id="KW-0813">Transport</keyword>
<dbReference type="RefSeq" id="WP_206004560.1">
    <property type="nucleotide sequence ID" value="NZ_CP070616.1"/>
</dbReference>
<dbReference type="Proteomes" id="UP000662986">
    <property type="component" value="Plasmid unnamed3"/>
</dbReference>
<feature type="compositionally biased region" description="Polar residues" evidence="7">
    <location>
        <begin position="111"/>
        <end position="121"/>
    </location>
</feature>
<keyword evidence="10" id="KW-1185">Reference proteome</keyword>
<dbReference type="PANTHER" id="PTHR43045">
    <property type="entry name" value="SHIKIMATE TRANSPORTER"/>
    <property type="match status" value="1"/>
</dbReference>
<keyword evidence="6 8" id="KW-0472">Membrane</keyword>
<keyword evidence="9" id="KW-0614">Plasmid</keyword>
<dbReference type="InterPro" id="IPR036259">
    <property type="entry name" value="MFS_trans_sf"/>
</dbReference>
<name>A0A974VYD2_9NOCA</name>
<evidence type="ECO:0000256" key="3">
    <source>
        <dbReference type="ARBA" id="ARBA00022475"/>
    </source>
</evidence>
<evidence type="ECO:0000256" key="2">
    <source>
        <dbReference type="ARBA" id="ARBA00022448"/>
    </source>
</evidence>
<dbReference type="InterPro" id="IPR005828">
    <property type="entry name" value="MFS_sugar_transport-like"/>
</dbReference>
<feature type="region of interest" description="Disordered" evidence="7">
    <location>
        <begin position="89"/>
        <end position="121"/>
    </location>
</feature>
<geneLocation type="plasmid" evidence="9 10">
    <name>unnamed3</name>
</geneLocation>